<evidence type="ECO:0000256" key="6">
    <source>
        <dbReference type="SAM" id="Phobius"/>
    </source>
</evidence>
<proteinExistence type="predicted"/>
<dbReference type="GO" id="GO:0050909">
    <property type="term" value="P:sensory perception of taste"/>
    <property type="evidence" value="ECO:0007669"/>
    <property type="project" value="InterPro"/>
</dbReference>
<evidence type="ECO:0000313" key="7">
    <source>
        <dbReference type="EMBL" id="GBM63849.1"/>
    </source>
</evidence>
<gene>
    <name evidence="7" type="ORF">AVEN_69863_1</name>
</gene>
<keyword evidence="8" id="KW-1185">Reference proteome</keyword>
<evidence type="ECO:0000256" key="1">
    <source>
        <dbReference type="ARBA" id="ARBA00004651"/>
    </source>
</evidence>
<dbReference type="GO" id="GO:0005886">
    <property type="term" value="C:plasma membrane"/>
    <property type="evidence" value="ECO:0007669"/>
    <property type="project" value="UniProtKB-SubCell"/>
</dbReference>
<dbReference type="InterPro" id="IPR013604">
    <property type="entry name" value="7TM_chemorcpt"/>
</dbReference>
<dbReference type="OrthoDB" id="6430535at2759"/>
<evidence type="ECO:0000256" key="5">
    <source>
        <dbReference type="ARBA" id="ARBA00023136"/>
    </source>
</evidence>
<feature type="transmembrane region" description="Helical" evidence="6">
    <location>
        <begin position="54"/>
        <end position="75"/>
    </location>
</feature>
<dbReference type="AlphaFoldDB" id="A0A4Y2HF04"/>
<keyword evidence="3 6" id="KW-0812">Transmembrane</keyword>
<dbReference type="EMBL" id="BGPR01001893">
    <property type="protein sequence ID" value="GBM63849.1"/>
    <property type="molecule type" value="Genomic_DNA"/>
</dbReference>
<evidence type="ECO:0000256" key="3">
    <source>
        <dbReference type="ARBA" id="ARBA00022692"/>
    </source>
</evidence>
<feature type="transmembrane region" description="Helical" evidence="6">
    <location>
        <begin position="20"/>
        <end position="42"/>
    </location>
</feature>
<accession>A0A4Y2HF04</accession>
<keyword evidence="5 6" id="KW-0472">Membrane</keyword>
<dbReference type="Pfam" id="PF08395">
    <property type="entry name" value="7tm_7"/>
    <property type="match status" value="1"/>
</dbReference>
<comment type="caution">
    <text evidence="7">The sequence shown here is derived from an EMBL/GenBank/DDBJ whole genome shotgun (WGS) entry which is preliminary data.</text>
</comment>
<name>A0A4Y2HF04_ARAVE</name>
<dbReference type="Proteomes" id="UP000499080">
    <property type="component" value="Unassembled WGS sequence"/>
</dbReference>
<evidence type="ECO:0000256" key="2">
    <source>
        <dbReference type="ARBA" id="ARBA00022475"/>
    </source>
</evidence>
<evidence type="ECO:0000256" key="4">
    <source>
        <dbReference type="ARBA" id="ARBA00022989"/>
    </source>
</evidence>
<reference evidence="7 8" key="1">
    <citation type="journal article" date="2019" name="Sci. Rep.">
        <title>Orb-weaving spider Araneus ventricosus genome elucidates the spidroin gene catalogue.</title>
        <authorList>
            <person name="Kono N."/>
            <person name="Nakamura H."/>
            <person name="Ohtoshi R."/>
            <person name="Moran D.A.P."/>
            <person name="Shinohara A."/>
            <person name="Yoshida Y."/>
            <person name="Fujiwara M."/>
            <person name="Mori M."/>
            <person name="Tomita M."/>
            <person name="Arakawa K."/>
        </authorList>
    </citation>
    <scope>NUCLEOTIDE SEQUENCE [LARGE SCALE GENOMIC DNA]</scope>
</reference>
<comment type="subcellular location">
    <subcellularLocation>
        <location evidence="1">Cell membrane</location>
        <topology evidence="1">Multi-pass membrane protein</topology>
    </subcellularLocation>
</comment>
<sequence length="149" mass="17027">MLTIYWKTAKVMNGMDEDFSFPAFLTILMTMIGLFWGGYRMAFSSSMDSEGKTALIFSGYFYLWNHSLILMPAALANEAANKAKHIAKYLPYQVPAQNRQLKFVLKKNSIWNNRLTLWEFYVLDRSILIASFGTLLTYGIILGSLGQEL</sequence>
<keyword evidence="2" id="KW-1003">Cell membrane</keyword>
<feature type="transmembrane region" description="Helical" evidence="6">
    <location>
        <begin position="127"/>
        <end position="146"/>
    </location>
</feature>
<organism evidence="7 8">
    <name type="scientific">Araneus ventricosus</name>
    <name type="common">Orbweaver spider</name>
    <name type="synonym">Epeira ventricosa</name>
    <dbReference type="NCBI Taxonomy" id="182803"/>
    <lineage>
        <taxon>Eukaryota</taxon>
        <taxon>Metazoa</taxon>
        <taxon>Ecdysozoa</taxon>
        <taxon>Arthropoda</taxon>
        <taxon>Chelicerata</taxon>
        <taxon>Arachnida</taxon>
        <taxon>Araneae</taxon>
        <taxon>Araneomorphae</taxon>
        <taxon>Entelegynae</taxon>
        <taxon>Araneoidea</taxon>
        <taxon>Araneidae</taxon>
        <taxon>Araneus</taxon>
    </lineage>
</organism>
<protein>
    <submittedName>
        <fullName evidence="7">Uncharacterized protein</fullName>
    </submittedName>
</protein>
<keyword evidence="4 6" id="KW-1133">Transmembrane helix</keyword>
<evidence type="ECO:0000313" key="8">
    <source>
        <dbReference type="Proteomes" id="UP000499080"/>
    </source>
</evidence>